<dbReference type="AlphaFoldDB" id="A0AA40FU95"/>
<organism evidence="2 3">
    <name type="scientific">Melipona bicolor</name>
    <dbReference type="NCBI Taxonomy" id="60889"/>
    <lineage>
        <taxon>Eukaryota</taxon>
        <taxon>Metazoa</taxon>
        <taxon>Ecdysozoa</taxon>
        <taxon>Arthropoda</taxon>
        <taxon>Hexapoda</taxon>
        <taxon>Insecta</taxon>
        <taxon>Pterygota</taxon>
        <taxon>Neoptera</taxon>
        <taxon>Endopterygota</taxon>
        <taxon>Hymenoptera</taxon>
        <taxon>Apocrita</taxon>
        <taxon>Aculeata</taxon>
        <taxon>Apoidea</taxon>
        <taxon>Anthophila</taxon>
        <taxon>Apidae</taxon>
        <taxon>Melipona</taxon>
    </lineage>
</organism>
<reference evidence="2" key="1">
    <citation type="submission" date="2021-10" db="EMBL/GenBank/DDBJ databases">
        <title>Melipona bicolor Genome sequencing and assembly.</title>
        <authorList>
            <person name="Araujo N.S."/>
            <person name="Arias M.C."/>
        </authorList>
    </citation>
    <scope>NUCLEOTIDE SEQUENCE</scope>
    <source>
        <strain evidence="2">USP_2M_L1-L4_2017</strain>
        <tissue evidence="2">Whole body</tissue>
    </source>
</reference>
<protein>
    <submittedName>
        <fullName evidence="2">Uncharacterized protein</fullName>
    </submittedName>
</protein>
<dbReference type="Proteomes" id="UP001177670">
    <property type="component" value="Unassembled WGS sequence"/>
</dbReference>
<feature type="region of interest" description="Disordered" evidence="1">
    <location>
        <begin position="45"/>
        <end position="76"/>
    </location>
</feature>
<sequence>MAPRSRVTTWTDCTSRGCRYSSNTANKRRDTACSRVMSLRRARRSWRRPRGGTWCTFTAPPPRTRTPRRRKRNRRD</sequence>
<feature type="compositionally biased region" description="Basic residues" evidence="1">
    <location>
        <begin position="65"/>
        <end position="76"/>
    </location>
</feature>
<gene>
    <name evidence="2" type="ORF">K0M31_006439</name>
</gene>
<keyword evidence="3" id="KW-1185">Reference proteome</keyword>
<evidence type="ECO:0000256" key="1">
    <source>
        <dbReference type="SAM" id="MobiDB-lite"/>
    </source>
</evidence>
<proteinExistence type="predicted"/>
<name>A0AA40FU95_9HYME</name>
<evidence type="ECO:0000313" key="3">
    <source>
        <dbReference type="Proteomes" id="UP001177670"/>
    </source>
</evidence>
<accession>A0AA40FU95</accession>
<dbReference type="EMBL" id="JAHYIQ010000017">
    <property type="protein sequence ID" value="KAK1125101.1"/>
    <property type="molecule type" value="Genomic_DNA"/>
</dbReference>
<comment type="caution">
    <text evidence="2">The sequence shown here is derived from an EMBL/GenBank/DDBJ whole genome shotgun (WGS) entry which is preliminary data.</text>
</comment>
<evidence type="ECO:0000313" key="2">
    <source>
        <dbReference type="EMBL" id="KAK1125101.1"/>
    </source>
</evidence>